<keyword evidence="6 10" id="KW-1133">Transmembrane helix</keyword>
<evidence type="ECO:0000313" key="13">
    <source>
        <dbReference type="EMBL" id="SGZ38393.1"/>
    </source>
</evidence>
<dbReference type="GO" id="GO:0005743">
    <property type="term" value="C:mitochondrial inner membrane"/>
    <property type="evidence" value="ECO:0007669"/>
    <property type="project" value="UniProtKB-SubCell"/>
</dbReference>
<dbReference type="Pfam" id="PF00153">
    <property type="entry name" value="Mito_carr"/>
    <property type="match status" value="3"/>
</dbReference>
<dbReference type="OrthoDB" id="1924968at2759"/>
<reference evidence="14" key="1">
    <citation type="submission" date="2016-11" db="EMBL/GenBank/DDBJ databases">
        <authorList>
            <person name="Guldener U."/>
        </authorList>
    </citation>
    <scope>NUCLEOTIDE SEQUENCE [LARGE SCALE GENOMIC DNA]</scope>
</reference>
<dbReference type="InterPro" id="IPR018108">
    <property type="entry name" value="MCP_transmembrane"/>
</dbReference>
<comment type="similarity">
    <text evidence="10">Belongs to the mitochondrial carrier (TC 2.A.29) family. SLC25A38 subfamily.</text>
</comment>
<dbReference type="GO" id="GO:1904983">
    <property type="term" value="P:glycine import into mitochondrion"/>
    <property type="evidence" value="ECO:0007669"/>
    <property type="project" value="UniProtKB-UniRule"/>
</dbReference>
<dbReference type="AlphaFoldDB" id="A0A1L0CJ70"/>
<evidence type="ECO:0000256" key="8">
    <source>
        <dbReference type="ARBA" id="ARBA00023136"/>
    </source>
</evidence>
<evidence type="ECO:0000256" key="1">
    <source>
        <dbReference type="ARBA" id="ARBA00004448"/>
    </source>
</evidence>
<dbReference type="HAMAP" id="MF_03064">
    <property type="entry name" value="SLC25A38"/>
    <property type="match status" value="1"/>
</dbReference>
<keyword evidence="14" id="KW-1185">Reference proteome</keyword>
<sequence>MSSENSKSPVKTRKHLYSAFIVGGISSVILQPLDLLKTRKQQKRNKNQKYLLKNDIKKSNFLDLWKGTFPSFLRTSIGSALYLTSLNSFRHIIFQFENSREYNKSSTLPKISNMGNLISASIARSSVGFLLMPLTVIKTRFESSLYSYKTLRDAYTDIMKESGVKGFFKGFGSTILRDSPYAGIYLMNYELSKTFLNKYSENSLFINSSSAIVAAIFSSTLTAPFDTIRVRIQLQPRLNKNLLNTFTDIVKNEGVLNLFDGLTLRLIRKSLAAGIAWGVYEELIK</sequence>
<evidence type="ECO:0000256" key="7">
    <source>
        <dbReference type="ARBA" id="ARBA00023128"/>
    </source>
</evidence>
<comment type="catalytic activity">
    <reaction evidence="9 10">
        <text>glycine(in) = glycine(out)</text>
        <dbReference type="Rhea" id="RHEA:70715"/>
        <dbReference type="ChEBI" id="CHEBI:57305"/>
    </reaction>
</comment>
<evidence type="ECO:0000256" key="9">
    <source>
        <dbReference type="ARBA" id="ARBA00034060"/>
    </source>
</evidence>
<dbReference type="Proteomes" id="UP000183365">
    <property type="component" value="Unassembled WGS sequence"/>
</dbReference>
<gene>
    <name evidence="13" type="ORF">HGUI_00593</name>
</gene>
<dbReference type="InterPro" id="IPR030847">
    <property type="entry name" value="Hem25/SLC25A38"/>
</dbReference>
<keyword evidence="8 10" id="KW-0472">Membrane</keyword>
<keyword evidence="3 10" id="KW-0812">Transmembrane</keyword>
<dbReference type="PROSITE" id="PS50920">
    <property type="entry name" value="SOLCAR"/>
    <property type="match status" value="3"/>
</dbReference>
<evidence type="ECO:0000256" key="10">
    <source>
        <dbReference type="HAMAP-Rule" id="MF_03064"/>
    </source>
</evidence>
<feature type="repeat" description="Solcar" evidence="11">
    <location>
        <begin position="202"/>
        <end position="285"/>
    </location>
</feature>
<keyword evidence="7 10" id="KW-0496">Mitochondrion</keyword>
<dbReference type="VEuPathDB" id="FungiDB:HGUI_00593"/>
<protein>
    <recommendedName>
        <fullName evidence="10">Mitochondrial glycine transporter</fullName>
    </recommendedName>
    <alternativeName>
        <fullName evidence="10">Solute carrier family 25 member 38 homolog</fullName>
    </alternativeName>
</protein>
<proteinExistence type="inferred from homology"/>
<keyword evidence="2 10" id="KW-0813">Transport</keyword>
<comment type="subcellular location">
    <subcellularLocation>
        <location evidence="1 10">Mitochondrion inner membrane</location>
        <topology evidence="1 10">Multi-pass membrane protein</topology>
    </subcellularLocation>
</comment>
<dbReference type="EMBL" id="FQNF01000007">
    <property type="protein sequence ID" value="SGZ38393.1"/>
    <property type="molecule type" value="Genomic_DNA"/>
</dbReference>
<feature type="repeat" description="Solcar" evidence="11">
    <location>
        <begin position="111"/>
        <end position="195"/>
    </location>
</feature>
<accession>A0A1L0CJ70</accession>
<dbReference type="PANTHER" id="PTHR46181:SF3">
    <property type="entry name" value="MITOCHONDRIAL GLYCINE TRANSPORTER"/>
    <property type="match status" value="1"/>
</dbReference>
<evidence type="ECO:0000256" key="11">
    <source>
        <dbReference type="PROSITE-ProRule" id="PRU00282"/>
    </source>
</evidence>
<organism evidence="13 14">
    <name type="scientific">Hanseniaspora guilliermondii</name>
    <dbReference type="NCBI Taxonomy" id="56406"/>
    <lineage>
        <taxon>Eukaryota</taxon>
        <taxon>Fungi</taxon>
        <taxon>Dikarya</taxon>
        <taxon>Ascomycota</taxon>
        <taxon>Saccharomycotina</taxon>
        <taxon>Saccharomycetes</taxon>
        <taxon>Saccharomycodales</taxon>
        <taxon>Saccharomycodaceae</taxon>
        <taxon>Hanseniaspora</taxon>
    </lineage>
</organism>
<comment type="function">
    <text evidence="10">Mitochondrial glycine transporter that imports glycine into the mitochondrial matrix. Plays an important role in providing glycine for the first enzymatic step in heme biosynthesis, the condensation of glycine with succinyl-CoA to produce 5-aminolevulinate (ALA) in the miochondrial matrix.</text>
</comment>
<evidence type="ECO:0000256" key="12">
    <source>
        <dbReference type="SAM" id="Phobius"/>
    </source>
</evidence>
<dbReference type="PRINTS" id="PR00926">
    <property type="entry name" value="MITOCARRIER"/>
</dbReference>
<feature type="transmembrane region" description="Helical" evidence="12">
    <location>
        <begin position="16"/>
        <end position="36"/>
    </location>
</feature>
<dbReference type="SUPFAM" id="SSF103506">
    <property type="entry name" value="Mitochondrial carrier"/>
    <property type="match status" value="1"/>
</dbReference>
<evidence type="ECO:0000313" key="14">
    <source>
        <dbReference type="Proteomes" id="UP000183365"/>
    </source>
</evidence>
<dbReference type="PANTHER" id="PTHR46181">
    <property type="entry name" value="MITOCHONDRIAL GLYCINE TRANSPORTER"/>
    <property type="match status" value="1"/>
</dbReference>
<dbReference type="InterPro" id="IPR023395">
    <property type="entry name" value="MCP_dom_sf"/>
</dbReference>
<keyword evidence="5 10" id="KW-0999">Mitochondrion inner membrane</keyword>
<keyword evidence="4 10" id="KW-0677">Repeat</keyword>
<dbReference type="InterPro" id="IPR002067">
    <property type="entry name" value="MCP"/>
</dbReference>
<evidence type="ECO:0000256" key="4">
    <source>
        <dbReference type="ARBA" id="ARBA00022737"/>
    </source>
</evidence>
<evidence type="ECO:0000256" key="3">
    <source>
        <dbReference type="ARBA" id="ARBA00022692"/>
    </source>
</evidence>
<dbReference type="GO" id="GO:0006783">
    <property type="term" value="P:heme biosynthetic process"/>
    <property type="evidence" value="ECO:0007669"/>
    <property type="project" value="EnsemblFungi"/>
</dbReference>
<dbReference type="GO" id="GO:0015187">
    <property type="term" value="F:glycine transmembrane transporter activity"/>
    <property type="evidence" value="ECO:0007669"/>
    <property type="project" value="UniProtKB-UniRule"/>
</dbReference>
<feature type="repeat" description="Solcar" evidence="11">
    <location>
        <begin position="10"/>
        <end position="92"/>
    </location>
</feature>
<name>A0A1L0CJ70_9ASCO</name>
<dbReference type="Gene3D" id="1.50.40.10">
    <property type="entry name" value="Mitochondrial carrier domain"/>
    <property type="match status" value="1"/>
</dbReference>
<evidence type="ECO:0000256" key="5">
    <source>
        <dbReference type="ARBA" id="ARBA00022792"/>
    </source>
</evidence>
<evidence type="ECO:0000256" key="6">
    <source>
        <dbReference type="ARBA" id="ARBA00022989"/>
    </source>
</evidence>
<evidence type="ECO:0000256" key="2">
    <source>
        <dbReference type="ARBA" id="ARBA00022448"/>
    </source>
</evidence>